<accession>A0A089IQN8</accession>
<dbReference type="KEGG" id="pdu:PDUR_04605"/>
<dbReference type="Proteomes" id="UP000029409">
    <property type="component" value="Chromosome"/>
</dbReference>
<reference evidence="1 2" key="1">
    <citation type="submission" date="2014-08" db="EMBL/GenBank/DDBJ databases">
        <title>Comparative genomics of the Paenibacillus odorifer group.</title>
        <authorList>
            <person name="den Bakker H.C."/>
            <person name="Tsai Y.-C."/>
            <person name="Martin N."/>
            <person name="Korlach J."/>
            <person name="Wiedmann M."/>
        </authorList>
    </citation>
    <scope>NUCLEOTIDE SEQUENCE [LARGE SCALE GENOMIC DNA]</scope>
    <source>
        <strain evidence="1 2">DSM 1735</strain>
    </source>
</reference>
<evidence type="ECO:0000313" key="1">
    <source>
        <dbReference type="EMBL" id="AIQ11349.1"/>
    </source>
</evidence>
<keyword evidence="2" id="KW-1185">Reference proteome</keyword>
<protein>
    <submittedName>
        <fullName evidence="1">Uncharacterized protein</fullName>
    </submittedName>
</protein>
<dbReference type="OrthoDB" id="1734292at2"/>
<sequence length="244" mass="28631">MTKILNTLYQQIKYDYDMFIDLLGLKQSSLSLCNELELVHRKMYLLRELVLLKTDYLSVESLLYFNETIADLAEGIMILSKGRIKTSKMLLRSSLETFMKSICYSLNISVNSNFSSNIEFIRKNVVNIQYGYRGKKQRDIQNYFIEKLENVFKQEFYWPICNYVHSNNSSLLSTEKFLIDILNLTINKSTFIEHAKVFDKVLEYLILLLLLSSRKFYIGLDSEKVSLSIKNLSEFNQAVLFYEG</sequence>
<gene>
    <name evidence="1" type="ORF">PDUR_04605</name>
</gene>
<dbReference type="EMBL" id="CP009288">
    <property type="protein sequence ID" value="AIQ11349.1"/>
    <property type="molecule type" value="Genomic_DNA"/>
</dbReference>
<dbReference type="STRING" id="44251.PDUR_04605"/>
<name>A0A089IQN8_PAEDU</name>
<proteinExistence type="predicted"/>
<organism evidence="1 2">
    <name type="scientific">Paenibacillus durus</name>
    <name type="common">Paenibacillus azotofixans</name>
    <dbReference type="NCBI Taxonomy" id="44251"/>
    <lineage>
        <taxon>Bacteria</taxon>
        <taxon>Bacillati</taxon>
        <taxon>Bacillota</taxon>
        <taxon>Bacilli</taxon>
        <taxon>Bacillales</taxon>
        <taxon>Paenibacillaceae</taxon>
        <taxon>Paenibacillus</taxon>
    </lineage>
</organism>
<evidence type="ECO:0000313" key="2">
    <source>
        <dbReference type="Proteomes" id="UP000029409"/>
    </source>
</evidence>
<dbReference type="AlphaFoldDB" id="A0A089IQN8"/>
<dbReference type="RefSeq" id="WP_042205267.1">
    <property type="nucleotide sequence ID" value="NZ_CP009288.1"/>
</dbReference>